<dbReference type="EMBL" id="CABFOC020000043">
    <property type="protein sequence ID" value="CAH0052153.1"/>
    <property type="molecule type" value="Genomic_DNA"/>
</dbReference>
<dbReference type="PANTHER" id="PTHR33048:SF47">
    <property type="entry name" value="INTEGRAL MEMBRANE PROTEIN-RELATED"/>
    <property type="match status" value="1"/>
</dbReference>
<feature type="transmembrane region" description="Helical" evidence="7">
    <location>
        <begin position="87"/>
        <end position="109"/>
    </location>
</feature>
<feature type="transmembrane region" description="Helical" evidence="7">
    <location>
        <begin position="160"/>
        <end position="184"/>
    </location>
</feature>
<comment type="subcellular location">
    <subcellularLocation>
        <location evidence="1">Membrane</location>
        <topology evidence="1">Multi-pass membrane protein</topology>
    </subcellularLocation>
</comment>
<organism evidence="9 10">
    <name type="scientific">Clonostachys solani</name>
    <dbReference type="NCBI Taxonomy" id="160281"/>
    <lineage>
        <taxon>Eukaryota</taxon>
        <taxon>Fungi</taxon>
        <taxon>Dikarya</taxon>
        <taxon>Ascomycota</taxon>
        <taxon>Pezizomycotina</taxon>
        <taxon>Sordariomycetes</taxon>
        <taxon>Hypocreomycetidae</taxon>
        <taxon>Hypocreales</taxon>
        <taxon>Bionectriaceae</taxon>
        <taxon>Clonostachys</taxon>
    </lineage>
</organism>
<evidence type="ECO:0000256" key="6">
    <source>
        <dbReference type="SAM" id="MobiDB-lite"/>
    </source>
</evidence>
<reference evidence="9 10" key="2">
    <citation type="submission" date="2021-10" db="EMBL/GenBank/DDBJ databases">
        <authorList>
            <person name="Piombo E."/>
        </authorList>
    </citation>
    <scope>NUCLEOTIDE SEQUENCE [LARGE SCALE GENOMIC DNA]</scope>
</reference>
<feature type="transmembrane region" description="Helical" evidence="7">
    <location>
        <begin position="275"/>
        <end position="295"/>
    </location>
</feature>
<evidence type="ECO:0000256" key="7">
    <source>
        <dbReference type="SAM" id="Phobius"/>
    </source>
</evidence>
<keyword evidence="2 7" id="KW-0812">Transmembrane</keyword>
<evidence type="ECO:0000256" key="4">
    <source>
        <dbReference type="ARBA" id="ARBA00023136"/>
    </source>
</evidence>
<dbReference type="PANTHER" id="PTHR33048">
    <property type="entry name" value="PTH11-LIKE INTEGRAL MEMBRANE PROTEIN (AFU_ORTHOLOGUE AFUA_5G11245)"/>
    <property type="match status" value="1"/>
</dbReference>
<evidence type="ECO:0000256" key="2">
    <source>
        <dbReference type="ARBA" id="ARBA00022692"/>
    </source>
</evidence>
<dbReference type="InterPro" id="IPR052337">
    <property type="entry name" value="SAT4-like"/>
</dbReference>
<feature type="region of interest" description="Disordered" evidence="6">
    <location>
        <begin position="361"/>
        <end position="401"/>
    </location>
</feature>
<feature type="transmembrane region" description="Helical" evidence="7">
    <location>
        <begin position="245"/>
        <end position="263"/>
    </location>
</feature>
<dbReference type="AlphaFoldDB" id="A0A9N9ZB20"/>
<proteinExistence type="inferred from homology"/>
<feature type="transmembrane region" description="Helical" evidence="7">
    <location>
        <begin position="129"/>
        <end position="148"/>
    </location>
</feature>
<keyword evidence="4 7" id="KW-0472">Membrane</keyword>
<dbReference type="Proteomes" id="UP000775872">
    <property type="component" value="Unassembled WGS sequence"/>
</dbReference>
<accession>A0A9N9ZB20</accession>
<dbReference type="OrthoDB" id="444631at2759"/>
<feature type="domain" description="Rhodopsin" evidence="8">
    <location>
        <begin position="99"/>
        <end position="299"/>
    </location>
</feature>
<evidence type="ECO:0000259" key="8">
    <source>
        <dbReference type="Pfam" id="PF20684"/>
    </source>
</evidence>
<comment type="caution">
    <text evidence="9">The sequence shown here is derived from an EMBL/GenBank/DDBJ whole genome shotgun (WGS) entry which is preliminary data.</text>
</comment>
<evidence type="ECO:0000313" key="10">
    <source>
        <dbReference type="Proteomes" id="UP000775872"/>
    </source>
</evidence>
<keyword evidence="3 7" id="KW-1133">Transmembrane helix</keyword>
<evidence type="ECO:0000313" key="9">
    <source>
        <dbReference type="EMBL" id="CAH0052153.1"/>
    </source>
</evidence>
<dbReference type="GO" id="GO:0016020">
    <property type="term" value="C:membrane"/>
    <property type="evidence" value="ECO:0007669"/>
    <property type="project" value="UniProtKB-SubCell"/>
</dbReference>
<keyword evidence="10" id="KW-1185">Reference proteome</keyword>
<feature type="transmembrane region" description="Helical" evidence="7">
    <location>
        <begin position="204"/>
        <end position="225"/>
    </location>
</feature>
<feature type="transmembrane region" description="Helical" evidence="7">
    <location>
        <begin position="36"/>
        <end position="57"/>
    </location>
</feature>
<feature type="compositionally biased region" description="Basic and acidic residues" evidence="6">
    <location>
        <begin position="368"/>
        <end position="386"/>
    </location>
</feature>
<sequence>MSAPKPVAHYSGKPGLAPPDGYVSQFDNPPNRNTEALAGIIICIFLASFCVITRGTYLISTRQRLTVGDCLLPDVARTTLSPQGEPVALYSAYIALLFWFKEACGFYVHQWDKHIEDLPLVLYVVHNDSVIYEATMASIKIAILLEWLRIFVPTGTRGWFWRISWSLLILVSMYYVGAILTLVFSCIPHEKIWNTTMPGRCSDTSLIFITSASINLVSDVIMLILPQKKIWGLKLTLQRKFHISLAFSIGLMACACAAVRLQAGLHLYHSEDRTYSIAPIALWCMAEMTCGYLIYSLPCAPKVYGPKGWIGKFVVRAGFMSSGGSTSQGLSQSSHWRSKNPNSSTNGYYQVDDTVQLQALPPARSNHNKMDPEDGIVRTTRIEATNEPRMYGTGADRDPRW</sequence>
<comment type="similarity">
    <text evidence="5">Belongs to the SAT4 family.</text>
</comment>
<evidence type="ECO:0000256" key="3">
    <source>
        <dbReference type="ARBA" id="ARBA00022989"/>
    </source>
</evidence>
<dbReference type="Pfam" id="PF20684">
    <property type="entry name" value="Fung_rhodopsin"/>
    <property type="match status" value="1"/>
</dbReference>
<reference evidence="10" key="1">
    <citation type="submission" date="2019-06" db="EMBL/GenBank/DDBJ databases">
        <authorList>
            <person name="Broberg M."/>
        </authorList>
    </citation>
    <scope>NUCLEOTIDE SEQUENCE [LARGE SCALE GENOMIC DNA]</scope>
</reference>
<evidence type="ECO:0000256" key="1">
    <source>
        <dbReference type="ARBA" id="ARBA00004141"/>
    </source>
</evidence>
<gene>
    <name evidence="9" type="ORF">CSOL1703_00015032</name>
</gene>
<evidence type="ECO:0000256" key="5">
    <source>
        <dbReference type="ARBA" id="ARBA00038359"/>
    </source>
</evidence>
<name>A0A9N9ZB20_9HYPO</name>
<protein>
    <recommendedName>
        <fullName evidence="8">Rhodopsin domain-containing protein</fullName>
    </recommendedName>
</protein>
<dbReference type="InterPro" id="IPR049326">
    <property type="entry name" value="Rhodopsin_dom_fungi"/>
</dbReference>